<dbReference type="InParanoid" id="A0A024G388"/>
<proteinExistence type="predicted"/>
<feature type="compositionally biased region" description="Polar residues" evidence="1">
    <location>
        <begin position="36"/>
        <end position="52"/>
    </location>
</feature>
<feature type="region of interest" description="Disordered" evidence="1">
    <location>
        <begin position="31"/>
        <end position="101"/>
    </location>
</feature>
<feature type="signal peptide" evidence="2">
    <location>
        <begin position="1"/>
        <end position="28"/>
    </location>
</feature>
<feature type="compositionally biased region" description="Polar residues" evidence="1">
    <location>
        <begin position="60"/>
        <end position="82"/>
    </location>
</feature>
<reference evidence="3 4" key="1">
    <citation type="submission" date="2012-05" db="EMBL/GenBank/DDBJ databases">
        <title>Recombination and specialization in a pathogen metapopulation.</title>
        <authorList>
            <person name="Gardiner A."/>
            <person name="Kemen E."/>
            <person name="Schultz-Larsen T."/>
            <person name="MacLean D."/>
            <person name="Van Oosterhout C."/>
            <person name="Jones J.D.G."/>
        </authorList>
    </citation>
    <scope>NUCLEOTIDE SEQUENCE [LARGE SCALE GENOMIC DNA]</scope>
    <source>
        <strain evidence="3 4">Ac Nc2</strain>
    </source>
</reference>
<dbReference type="Proteomes" id="UP000053237">
    <property type="component" value="Unassembled WGS sequence"/>
</dbReference>
<feature type="region of interest" description="Disordered" evidence="1">
    <location>
        <begin position="1406"/>
        <end position="1451"/>
    </location>
</feature>
<feature type="region of interest" description="Disordered" evidence="1">
    <location>
        <begin position="316"/>
        <end position="365"/>
    </location>
</feature>
<evidence type="ECO:0000313" key="3">
    <source>
        <dbReference type="EMBL" id="CCI41230.1"/>
    </source>
</evidence>
<gene>
    <name evidence="3" type="ORF">BN9_020140</name>
</gene>
<name>A0A024G388_9STRA</name>
<feature type="compositionally biased region" description="Low complexity" evidence="1">
    <location>
        <begin position="316"/>
        <end position="344"/>
    </location>
</feature>
<keyword evidence="4" id="KW-1185">Reference proteome</keyword>
<evidence type="ECO:0000256" key="2">
    <source>
        <dbReference type="SAM" id="SignalP"/>
    </source>
</evidence>
<evidence type="ECO:0000313" key="4">
    <source>
        <dbReference type="Proteomes" id="UP000053237"/>
    </source>
</evidence>
<feature type="compositionally biased region" description="Polar residues" evidence="1">
    <location>
        <begin position="1420"/>
        <end position="1446"/>
    </location>
</feature>
<sequence>MKVLVSWKCTICVLQILFCLLGGQPLEANPADGSPVSPTSGGQNQAAGSNDLPSRDGNNRAVQTNLESTQEISQPLVQSGTKQELLAETPSPQAKKKVGPPFWIMPKNDASNNELMAGWQQVTMESQLPLKFCSKANEEAPVENQDISACDYMAFAVIDTNYETKYICAGDENIVQVKSTPPAKGMGRMTRSLIDVGAPPVTPNPGVVIGASMTRPDPIDPPGATPSSKIMVHKQYTDKCLFRFQFASASGHLIFFDQEKTSFWAIDPETRVLQAVNDENSATAFEMFRSVHTDAILLRGGPFFLSIVGSRSAPSAEPTTTAAPVAEPSASVSPVTPTTPGSPASVPPTTPDAAPPVSRLLDTPASPPLSKPVVKKLNVYALLGSTSFYIFASNAITNAAYLLPPKSVQAIDNKTALSSTVDAIEARVLGYRLQYLQSSRKLLSSTWMAYDLSLLVLLKRPFNVFQISGAKTWDLAAAFRKAIALITEKMLPQYTEMYPSLGRGFSKAFSVYAIASSTTVVVENPQVWQEVASEYVKILNDKDDLAMHVGATVFAQAMMQDAEEKTSFFTASSLSVPEVMAVYYRSSCALAFIRTDLPLLDRLNLVQFLTNRFKKFREELALPAEPIGTYWFSSLLNSERFGIDTSDILIDLGLLRALDPIFLAEKTNVGDRISNKIFLQINNVLQSSNGIDIRRISELVESFDYDEVTMIIDQICMTEKLRIELCVLPLLFRQIQNMRGSQNNLLSSNTTTDLTIGEYNNYEEYLQLVVEDKRHLQIGLELAKTIDQFNNLTFEIGKDISNTIAETTVATITENSKNMAKTVQLLNQYLSSESKFRVQAFNSRMIQKLNIIYTRGAKVKVLVKPFLEKIRRIALFAMARAAVDLAVNMIFMVFQIVDLAASFRKGGPKDIGTIGGVVGTARDLLASLKTMSDTLGLVEILIALSTQLIELGVKVQQVMPKMMKIRGAAETLTDISGHNMSIAERQAAADSFLNAVKDYRPPLTLAEINSLEKQLTAIARKMCVVSQTAASNDCVTAPADATGLFGHIDGILFLTDEAMQILYQHTLEAINARTRSLLQDTAEENEAQVGKAEPTGNEVKEERVEAFQRQIREQRYKNSVAIVATLLNQFQITSALINKCNREAYMNGGLPTTLCQQALYSGNPVADETLLKIMTSRARSNDPTIVRNTATIPTMPSSPDDLAYIDLAKLSMGEAHYFQLSTNVSWLMSNNWIQQESEMTNYVSYLTKLRIKLPLLLDNCLTEQCQMTITLQSMPISDLGPSMKNKKYRLSPRTYKTEFDQVSSDTQKKSTACESVEYQNCDSRYPQYCFRSHGVSDASASKGLHPSMFSQFAMIAEVETSGDSKPRAIPYQLEATPFSVYVDYEAIRYPVRADADSEDIARMRSRRLKLSRPGPKASNPIPSASNPTSGAFNPRPSVSNPTSSASGRCCPKGEYLRNSNSEQNCSPCQPGTFSRYGGLYCARST</sequence>
<keyword evidence="2" id="KW-0732">Signal</keyword>
<organism evidence="3 4">
    <name type="scientific">Albugo candida</name>
    <dbReference type="NCBI Taxonomy" id="65357"/>
    <lineage>
        <taxon>Eukaryota</taxon>
        <taxon>Sar</taxon>
        <taxon>Stramenopiles</taxon>
        <taxon>Oomycota</taxon>
        <taxon>Peronosporomycetes</taxon>
        <taxon>Albuginales</taxon>
        <taxon>Albuginaceae</taxon>
        <taxon>Albugo</taxon>
    </lineage>
</organism>
<accession>A0A024G388</accession>
<protein>
    <submittedName>
        <fullName evidence="3">Uncharacterized protein</fullName>
    </submittedName>
</protein>
<feature type="compositionally biased region" description="Pro residues" evidence="1">
    <location>
        <begin position="345"/>
        <end position="354"/>
    </location>
</feature>
<dbReference type="EMBL" id="CAIX01000016">
    <property type="protein sequence ID" value="CCI41230.1"/>
    <property type="molecule type" value="Genomic_DNA"/>
</dbReference>
<comment type="caution">
    <text evidence="3">The sequence shown here is derived from an EMBL/GenBank/DDBJ whole genome shotgun (WGS) entry which is preliminary data.</text>
</comment>
<feature type="chain" id="PRO_5001532145" evidence="2">
    <location>
        <begin position="29"/>
        <end position="1485"/>
    </location>
</feature>
<evidence type="ECO:0000256" key="1">
    <source>
        <dbReference type="SAM" id="MobiDB-lite"/>
    </source>
</evidence>